<keyword evidence="2" id="KW-1185">Reference proteome</keyword>
<sequence>MEAKTCRSQRAYVVKTSPSLAMISPMKAKLDQWGQTCGKPFALGGQRSPPLANGLLVEANRQLGLRLEYPAFASTGESLTNGGEVAARHCHVPALRLHWQSFCQWRRNLG</sequence>
<gene>
    <name evidence="1" type="ORF">R1flu_001933</name>
</gene>
<name>A0ABD1Y4N6_9MARC</name>
<organism evidence="1 2">
    <name type="scientific">Riccia fluitans</name>
    <dbReference type="NCBI Taxonomy" id="41844"/>
    <lineage>
        <taxon>Eukaryota</taxon>
        <taxon>Viridiplantae</taxon>
        <taxon>Streptophyta</taxon>
        <taxon>Embryophyta</taxon>
        <taxon>Marchantiophyta</taxon>
        <taxon>Marchantiopsida</taxon>
        <taxon>Marchantiidae</taxon>
        <taxon>Marchantiales</taxon>
        <taxon>Ricciaceae</taxon>
        <taxon>Riccia</taxon>
    </lineage>
</organism>
<comment type="caution">
    <text evidence="1">The sequence shown here is derived from an EMBL/GenBank/DDBJ whole genome shotgun (WGS) entry which is preliminary data.</text>
</comment>
<proteinExistence type="predicted"/>
<accession>A0ABD1Y4N6</accession>
<dbReference type="Proteomes" id="UP001605036">
    <property type="component" value="Unassembled WGS sequence"/>
</dbReference>
<dbReference type="AlphaFoldDB" id="A0ABD1Y4N6"/>
<protein>
    <submittedName>
        <fullName evidence="1">Uncharacterized protein</fullName>
    </submittedName>
</protein>
<dbReference type="EMBL" id="JBHFFA010000006">
    <property type="protein sequence ID" value="KAL2621728.1"/>
    <property type="molecule type" value="Genomic_DNA"/>
</dbReference>
<reference evidence="1 2" key="1">
    <citation type="submission" date="2024-09" db="EMBL/GenBank/DDBJ databases">
        <title>Chromosome-scale assembly of Riccia fluitans.</title>
        <authorList>
            <person name="Paukszto L."/>
            <person name="Sawicki J."/>
            <person name="Karawczyk K."/>
            <person name="Piernik-Szablinska J."/>
            <person name="Szczecinska M."/>
            <person name="Mazdziarz M."/>
        </authorList>
    </citation>
    <scope>NUCLEOTIDE SEQUENCE [LARGE SCALE GENOMIC DNA]</scope>
    <source>
        <strain evidence="1">Rf_01</strain>
        <tissue evidence="1">Aerial parts of the thallus</tissue>
    </source>
</reference>
<evidence type="ECO:0000313" key="2">
    <source>
        <dbReference type="Proteomes" id="UP001605036"/>
    </source>
</evidence>
<evidence type="ECO:0000313" key="1">
    <source>
        <dbReference type="EMBL" id="KAL2621728.1"/>
    </source>
</evidence>